<feature type="compositionally biased region" description="Low complexity" evidence="1">
    <location>
        <begin position="116"/>
        <end position="125"/>
    </location>
</feature>
<reference evidence="3" key="2">
    <citation type="submission" date="2013-12" db="EMBL/GenBank/DDBJ databases">
        <title>Evolution of pathogenesis and genome organization in the Tremellales.</title>
        <authorList>
            <person name="Cuomo C."/>
            <person name="Litvintseva A."/>
            <person name="Heitman J."/>
            <person name="Chen Y."/>
            <person name="Sun S."/>
            <person name="Springer D."/>
            <person name="Dromer F."/>
            <person name="Young S."/>
            <person name="Zeng Q."/>
            <person name="Chapman S."/>
            <person name="Gujja S."/>
            <person name="Saif S."/>
            <person name="Birren B."/>
        </authorList>
    </citation>
    <scope>NUCLEOTIDE SEQUENCE [LARGE SCALE GENOMIC DNA]</scope>
    <source>
        <strain evidence="3">BCC8398</strain>
    </source>
</reference>
<dbReference type="Proteomes" id="UP000092666">
    <property type="component" value="Unassembled WGS sequence"/>
</dbReference>
<protein>
    <submittedName>
        <fullName evidence="2">Uncharacterized protein</fullName>
    </submittedName>
</protein>
<evidence type="ECO:0000313" key="3">
    <source>
        <dbReference type="Proteomes" id="UP000092666"/>
    </source>
</evidence>
<evidence type="ECO:0000256" key="1">
    <source>
        <dbReference type="SAM" id="MobiDB-lite"/>
    </source>
</evidence>
<sequence length="463" mass="50745">MSMSSNELIPLFPSATHPALPISSQILSTLRHLTAPGKGNDLKPEERAALVGVAALLGCERIQSKDLPLASAQKASSVSPAHFRSTLTRCRKLLEDVSTKSPTTSPSKRSPRKQPASTSTSASSTGLGEISTSIATGIGGAGVESSSQVVTTQDVINPLATPKKKYKFSSGIDISSLVKTARTPQTPRISHAHEPSTASPLRHSVVRQPSAKHPHPNKIDVNASAADGLEDLYAIDEDEEGDELRLGPDGIQVDVGTPTKIVKYSNPVGIDLENPPARFPRTGTAKKKREDASAFFALRPGAVASPAHTNTKPGEGEGGREADDIDEAGWMHRRPQETHTHRTTPRQRQRARDDDEQDRSERRKKRKQKREEDKKRNGVDWTFSESVWGSKSDEEVNRYMNRIWSELPTWLEEHGRPSIDHTRVKGTDVVDIILNAFKHSHSSGLPRPQQQQRRGSDEVMDID</sequence>
<keyword evidence="3" id="KW-1185">Reference proteome</keyword>
<gene>
    <name evidence="2" type="ORF">I316_07934</name>
</gene>
<name>A0A1B9GHK3_9TREE</name>
<dbReference type="STRING" id="1296120.A0A1B9GHK3"/>
<organism evidence="2 3">
    <name type="scientific">Kwoniella heveanensis BCC8398</name>
    <dbReference type="NCBI Taxonomy" id="1296120"/>
    <lineage>
        <taxon>Eukaryota</taxon>
        <taxon>Fungi</taxon>
        <taxon>Dikarya</taxon>
        <taxon>Basidiomycota</taxon>
        <taxon>Agaricomycotina</taxon>
        <taxon>Tremellomycetes</taxon>
        <taxon>Tremellales</taxon>
        <taxon>Cryptococcaceae</taxon>
        <taxon>Kwoniella</taxon>
    </lineage>
</organism>
<proteinExistence type="predicted"/>
<dbReference type="AlphaFoldDB" id="A0A1B9GHK3"/>
<feature type="region of interest" description="Disordered" evidence="1">
    <location>
        <begin position="297"/>
        <end position="377"/>
    </location>
</feature>
<evidence type="ECO:0000313" key="2">
    <source>
        <dbReference type="EMBL" id="OCF30447.1"/>
    </source>
</evidence>
<reference evidence="2 3" key="1">
    <citation type="submission" date="2013-07" db="EMBL/GenBank/DDBJ databases">
        <title>The Genome Sequence of Cryptococcus heveanensis BCC8398.</title>
        <authorList>
            <consortium name="The Broad Institute Genome Sequencing Platform"/>
            <person name="Cuomo C."/>
            <person name="Litvintseva A."/>
            <person name="Chen Y."/>
            <person name="Heitman J."/>
            <person name="Sun S."/>
            <person name="Springer D."/>
            <person name="Dromer F."/>
            <person name="Young S.K."/>
            <person name="Zeng Q."/>
            <person name="Gargeya S."/>
            <person name="Fitzgerald M."/>
            <person name="Abouelleil A."/>
            <person name="Alvarado L."/>
            <person name="Berlin A.M."/>
            <person name="Chapman S.B."/>
            <person name="Dewar J."/>
            <person name="Goldberg J."/>
            <person name="Griggs A."/>
            <person name="Gujja S."/>
            <person name="Hansen M."/>
            <person name="Howarth C."/>
            <person name="Imamovic A."/>
            <person name="Larimer J."/>
            <person name="McCowan C."/>
            <person name="Murphy C."/>
            <person name="Pearson M."/>
            <person name="Priest M."/>
            <person name="Roberts A."/>
            <person name="Saif S."/>
            <person name="Shea T."/>
            <person name="Sykes S."/>
            <person name="Wortman J."/>
            <person name="Nusbaum C."/>
            <person name="Birren B."/>
        </authorList>
    </citation>
    <scope>NUCLEOTIDE SEQUENCE [LARGE SCALE GENOMIC DNA]</scope>
    <source>
        <strain evidence="2 3">BCC8398</strain>
    </source>
</reference>
<dbReference type="EMBL" id="KI669517">
    <property type="protein sequence ID" value="OCF30447.1"/>
    <property type="molecule type" value="Genomic_DNA"/>
</dbReference>
<feature type="compositionally biased region" description="Low complexity" evidence="1">
    <location>
        <begin position="99"/>
        <end position="108"/>
    </location>
</feature>
<feature type="region of interest" description="Disordered" evidence="1">
    <location>
        <begin position="94"/>
        <end position="128"/>
    </location>
</feature>
<accession>A0A1B9GHK3</accession>
<dbReference type="OrthoDB" id="2575097at2759"/>
<feature type="region of interest" description="Disordered" evidence="1">
    <location>
        <begin position="440"/>
        <end position="463"/>
    </location>
</feature>
<feature type="region of interest" description="Disordered" evidence="1">
    <location>
        <begin position="182"/>
        <end position="218"/>
    </location>
</feature>